<keyword evidence="7" id="KW-0998">Cell outer membrane</keyword>
<evidence type="ECO:0000313" key="10">
    <source>
        <dbReference type="Proteomes" id="UP000033774"/>
    </source>
</evidence>
<dbReference type="InterPro" id="IPR005017">
    <property type="entry name" value="OMPP1/FadL/TodX"/>
</dbReference>
<dbReference type="RefSeq" id="WP_084627780.1">
    <property type="nucleotide sequence ID" value="NZ_LAJY01000353.1"/>
</dbReference>
<dbReference type="GO" id="GO:0009279">
    <property type="term" value="C:cell outer membrane"/>
    <property type="evidence" value="ECO:0007669"/>
    <property type="project" value="UniProtKB-SubCell"/>
</dbReference>
<comment type="subcellular location">
    <subcellularLocation>
        <location evidence="1">Cell outer membrane</location>
        <topology evidence="1">Multi-pass membrane protein</topology>
    </subcellularLocation>
</comment>
<keyword evidence="5 8" id="KW-0732">Signal</keyword>
<feature type="signal peptide" evidence="8">
    <location>
        <begin position="1"/>
        <end position="27"/>
    </location>
</feature>
<keyword evidence="3" id="KW-1134">Transmembrane beta strand</keyword>
<dbReference type="Proteomes" id="UP000033774">
    <property type="component" value="Unassembled WGS sequence"/>
</dbReference>
<dbReference type="AlphaFoldDB" id="A0A0F3IR93"/>
<evidence type="ECO:0000256" key="8">
    <source>
        <dbReference type="SAM" id="SignalP"/>
    </source>
</evidence>
<dbReference type="SUPFAM" id="SSF56935">
    <property type="entry name" value="Porins"/>
    <property type="match status" value="1"/>
</dbReference>
<evidence type="ECO:0008006" key="11">
    <source>
        <dbReference type="Google" id="ProtNLM"/>
    </source>
</evidence>
<name>A0A0F3IR93_9PROT</name>
<dbReference type="OrthoDB" id="19849at2"/>
<keyword evidence="10" id="KW-1185">Reference proteome</keyword>
<reference evidence="9 10" key="1">
    <citation type="submission" date="2015-03" db="EMBL/GenBank/DDBJ databases">
        <title>Draft genome sequence of Elstera litoralis.</title>
        <authorList>
            <person name="Rahalkar M.C."/>
            <person name="Dhakephalkar P.K."/>
            <person name="Pore S.D."/>
            <person name="Arora P."/>
            <person name="Kapse N.G."/>
            <person name="Pandit P.S."/>
        </authorList>
    </citation>
    <scope>NUCLEOTIDE SEQUENCE [LARGE SCALE GENOMIC DNA]</scope>
    <source>
        <strain evidence="9 10">Dia-1</strain>
    </source>
</reference>
<evidence type="ECO:0000256" key="6">
    <source>
        <dbReference type="ARBA" id="ARBA00023136"/>
    </source>
</evidence>
<evidence type="ECO:0000313" key="9">
    <source>
        <dbReference type="EMBL" id="KJV09137.1"/>
    </source>
</evidence>
<dbReference type="GO" id="GO:0015483">
    <property type="term" value="F:long-chain fatty acid transporting porin activity"/>
    <property type="evidence" value="ECO:0007669"/>
    <property type="project" value="TreeGrafter"/>
</dbReference>
<dbReference type="Pfam" id="PF03349">
    <property type="entry name" value="Toluene_X"/>
    <property type="match status" value="1"/>
</dbReference>
<organism evidence="9 10">
    <name type="scientific">Elstera litoralis</name>
    <dbReference type="NCBI Taxonomy" id="552518"/>
    <lineage>
        <taxon>Bacteria</taxon>
        <taxon>Pseudomonadati</taxon>
        <taxon>Pseudomonadota</taxon>
        <taxon>Alphaproteobacteria</taxon>
        <taxon>Rhodospirillales</taxon>
        <taxon>Rhodospirillaceae</taxon>
        <taxon>Elstera</taxon>
    </lineage>
</organism>
<evidence type="ECO:0000256" key="7">
    <source>
        <dbReference type="ARBA" id="ARBA00023237"/>
    </source>
</evidence>
<sequence>MMKRSPISRTSALLALTAIVLAPSAWAGSFYIQEQSISGLGASNAGQNATGFDASTVFTNPAGMTNLTRSQFSAGGSLLLLGSKLSNEGSSARLPAALGGATVPITGTDGDDANSPALVPAMYGVWVVNDDVRLGVGVNAPFGLVGKYDQGWFGRYNSQKSKLETINISLVGAYKVSPKFSVGGGIDIQRARTVLTGAVPAIAGLQGLSAAQTQAFIGSVGGVGGLYNSNTDSLFQVDADGYAVGANLGLTWKPVDELTLGLTYRSRIKHTVEGDFAIQRGATNSRSGPAEISVTTPDIIGLGAAWRVTPKWELLAQANYFHWSNFDKIDIKSNGTTVTVEQQDYENSYSLALGFNYKWSDALILRAGTQFDRTPVTDKHRSTRVPDGDRIWVSVGASYDLTSNISIDAAYAHIFVEDVKINQTSSTGATTRASMTDGSVDILSMALRYKF</sequence>
<feature type="chain" id="PRO_5002462332" description="Long-chain fatty acid transporter" evidence="8">
    <location>
        <begin position="28"/>
        <end position="451"/>
    </location>
</feature>
<dbReference type="Gene3D" id="2.40.160.60">
    <property type="entry name" value="Outer membrane protein transport protein (OMPP1/FadL/TodX)"/>
    <property type="match status" value="1"/>
</dbReference>
<evidence type="ECO:0000256" key="2">
    <source>
        <dbReference type="ARBA" id="ARBA00008163"/>
    </source>
</evidence>
<comment type="caution">
    <text evidence="9">The sequence shown here is derived from an EMBL/GenBank/DDBJ whole genome shotgun (WGS) entry which is preliminary data.</text>
</comment>
<evidence type="ECO:0000256" key="4">
    <source>
        <dbReference type="ARBA" id="ARBA00022692"/>
    </source>
</evidence>
<dbReference type="PANTHER" id="PTHR35093:SF8">
    <property type="entry name" value="OUTER MEMBRANE PROTEIN NMB0088-RELATED"/>
    <property type="match status" value="1"/>
</dbReference>
<gene>
    <name evidence="9" type="ORF">VZ95_13410</name>
</gene>
<comment type="similarity">
    <text evidence="2">Belongs to the OmpP1/FadL family.</text>
</comment>
<keyword evidence="4" id="KW-0812">Transmembrane</keyword>
<dbReference type="PANTHER" id="PTHR35093">
    <property type="entry name" value="OUTER MEMBRANE PROTEIN NMB0088-RELATED"/>
    <property type="match status" value="1"/>
</dbReference>
<accession>A0A0F3IR93</accession>
<protein>
    <recommendedName>
        <fullName evidence="11">Long-chain fatty acid transporter</fullName>
    </recommendedName>
</protein>
<keyword evidence="6" id="KW-0472">Membrane</keyword>
<dbReference type="EMBL" id="LAJY01000353">
    <property type="protein sequence ID" value="KJV09137.1"/>
    <property type="molecule type" value="Genomic_DNA"/>
</dbReference>
<proteinExistence type="inferred from homology"/>
<evidence type="ECO:0000256" key="5">
    <source>
        <dbReference type="ARBA" id="ARBA00022729"/>
    </source>
</evidence>
<evidence type="ECO:0000256" key="3">
    <source>
        <dbReference type="ARBA" id="ARBA00022452"/>
    </source>
</evidence>
<evidence type="ECO:0000256" key="1">
    <source>
        <dbReference type="ARBA" id="ARBA00004571"/>
    </source>
</evidence>